<dbReference type="Proteomes" id="UP000007077">
    <property type="component" value="Chromosome"/>
</dbReference>
<dbReference type="AlphaFoldDB" id="E4PF43"/>
<reference evidence="1 2" key="1">
    <citation type="journal article" date="2010" name="Stand. Genomic Sci.">
        <title>Complete genome sequence of Marinobacter adhaerens type strain (HP15), a diatom-interacting marine microorganism.</title>
        <authorList>
            <person name="Gardes A."/>
            <person name="Kaeppel E."/>
            <person name="Shehzad A."/>
            <person name="Seebah S."/>
            <person name="Teeling H."/>
            <person name="Yarza P."/>
            <person name="Glockner F.O."/>
            <person name="Grossart H.P."/>
            <person name="Ullrich M.S."/>
        </authorList>
    </citation>
    <scope>NUCLEOTIDE SEQUENCE [LARGE SCALE GENOMIC DNA]</scope>
    <source>
        <strain evidence="2">DSM 23420 / HP15</strain>
    </source>
</reference>
<proteinExistence type="predicted"/>
<dbReference type="KEGG" id="mad:HP15_2159"/>
<protein>
    <submittedName>
        <fullName evidence="1">Uncharacterized protein</fullName>
    </submittedName>
</protein>
<evidence type="ECO:0000313" key="2">
    <source>
        <dbReference type="Proteomes" id="UP000007077"/>
    </source>
</evidence>
<reference evidence="2" key="2">
    <citation type="submission" date="2010-02" db="EMBL/GenBank/DDBJ databases">
        <title>Complete genome sequence of Marinobacter adhaerens type strain (HP15).</title>
        <authorList>
            <person name="Gaerdes A.A.M."/>
            <person name="Kaeppel E."/>
            <person name="Shezad A."/>
            <person name="Seebah S."/>
            <person name="Teeling H."/>
            <person name="Yarza P."/>
            <person name="Gloeckner F.O."/>
            <person name="Ullrich M.S."/>
        </authorList>
    </citation>
    <scope>NUCLEOTIDE SEQUENCE [LARGE SCALE GENOMIC DNA]</scope>
    <source>
        <strain evidence="2">DSM 23420 / HP15</strain>
    </source>
</reference>
<dbReference type="PATRIC" id="fig|225937.3.peg.2175"/>
<gene>
    <name evidence="1" type="ordered locus">HP15_2159</name>
</gene>
<dbReference type="HOGENOM" id="CLU_3365774_0_0_6"/>
<dbReference type="STRING" id="225937.HP15_2159"/>
<dbReference type="EMBL" id="CP001978">
    <property type="protein sequence ID" value="ADP97923.1"/>
    <property type="molecule type" value="Genomic_DNA"/>
</dbReference>
<organism evidence="1 2">
    <name type="scientific">Marinobacter adhaerens (strain DSM 23420 / HP15)</name>
    <dbReference type="NCBI Taxonomy" id="225937"/>
    <lineage>
        <taxon>Bacteria</taxon>
        <taxon>Pseudomonadati</taxon>
        <taxon>Pseudomonadota</taxon>
        <taxon>Gammaproteobacteria</taxon>
        <taxon>Pseudomonadales</taxon>
        <taxon>Marinobacteraceae</taxon>
        <taxon>Marinobacter</taxon>
    </lineage>
</organism>
<evidence type="ECO:0000313" key="1">
    <source>
        <dbReference type="EMBL" id="ADP97923.1"/>
    </source>
</evidence>
<accession>E4PF43</accession>
<name>E4PF43_MARAH</name>
<sequence length="35" mass="4075">MNLKPDVRYVVFANISPEKICKNTCNDFVNELFLV</sequence>